<keyword evidence="2" id="KW-1185">Reference proteome</keyword>
<evidence type="ECO:0000313" key="1">
    <source>
        <dbReference type="EMBL" id="MFM9330260.1"/>
    </source>
</evidence>
<evidence type="ECO:0000313" key="2">
    <source>
        <dbReference type="Proteomes" id="UP001631969"/>
    </source>
</evidence>
<comment type="caution">
    <text evidence="1">The sequence shown here is derived from an EMBL/GenBank/DDBJ whole genome shotgun (WGS) entry which is preliminary data.</text>
</comment>
<keyword evidence="1" id="KW-0560">Oxidoreductase</keyword>
<accession>A0ACC7P1F9</accession>
<proteinExistence type="predicted"/>
<name>A0ACC7P1F9_9BACL</name>
<dbReference type="Proteomes" id="UP001631969">
    <property type="component" value="Unassembled WGS sequence"/>
</dbReference>
<dbReference type="EC" id="1.-.-.-" evidence="1"/>
<protein>
    <submittedName>
        <fullName evidence="1">FAD-dependent oxidoreductase</fullName>
        <ecNumber evidence="1">1.-.-.-</ecNumber>
    </submittedName>
</protein>
<gene>
    <name evidence="1" type="ORF">ACI1P1_18330</name>
</gene>
<reference evidence="1" key="1">
    <citation type="submission" date="2024-12" db="EMBL/GenBank/DDBJ databases">
        <authorList>
            <person name="Wu N."/>
        </authorList>
    </citation>
    <scope>NUCLEOTIDE SEQUENCE</scope>
    <source>
        <strain evidence="1">P15</strain>
    </source>
</reference>
<organism evidence="1 2">
    <name type="scientific">Paenibacillus mesotrionivorans</name>
    <dbReference type="NCBI Taxonomy" id="3160968"/>
    <lineage>
        <taxon>Bacteria</taxon>
        <taxon>Bacillati</taxon>
        <taxon>Bacillota</taxon>
        <taxon>Bacilli</taxon>
        <taxon>Bacillales</taxon>
        <taxon>Paenibacillaceae</taxon>
        <taxon>Paenibacillus</taxon>
    </lineage>
</organism>
<sequence length="733" mass="81168">MELIKSDVTVIGGGIAGICAAIAAARNGLKVTLINDRPVLGGNASSEVRVHINGSAYHGISPSYYAREGGLVEELKLKIFHYNPLYNKKIMASVSDSVLLDMVYGEPAISLFLNTSVYETGMENGRIGWVDGLQLASERRLRFESPYFIDCSGDGVVGYQAGALYKRGREAKAEFDEDLAPDTADHYTMGDTILFQTRDVGYKVPFRRPEFAYDITKLDFFDSIRRGLNYRAIPRKINGIGGLWWLEFGGHLDVVRDNEDITLELRKLVYGIWDYIKNSGEFDDVDNVILDYVSPIAGKRESRRFVGDYMLSQKDLTEKPYFPDAVAVGGWAMDLHAARGIYDEGPATAWNFVPGLYNIPFRSLYSANVPNLMMAGRNISATHVAFGSTRVMATCGCMGQAAGTAAALCVQYGVNPSALAANHAPELQAALLRDGQTISGRREEPDPYFAEGLTVRASSQRAYSNAVGAEAVSLDKSLCLVLPVHTEHVESVSVRVRNQGAAAETLFVQLFGGDRKETYIPGSRLRSSSVDIAAGFDGWITLPLDCSKPADDKLYIVLEGTEQLAVYCNDDQLTGAVSFQYQPEVPAKLKKWSRNICFKDLLPAQNMYEPANVVNGYSRPYGLPHVWVSERTEGQEWLELAWASPRNVEELHLVLNPRLDLEHFNDPIETLIKDYDVILSLADGSQQRIEVRGNYLSLNKHPVGMQGITGIRFEFTATYGSPYYEVFAVKLYN</sequence>
<dbReference type="EMBL" id="JBJURJ010000012">
    <property type="protein sequence ID" value="MFM9330260.1"/>
    <property type="molecule type" value="Genomic_DNA"/>
</dbReference>